<dbReference type="PANTHER" id="PTHR22990">
    <property type="entry name" value="F-BOX ONLY PROTEIN"/>
    <property type="match status" value="1"/>
</dbReference>
<feature type="domain" description="Carbohydrate-binding/sugar hydrolysis" evidence="2">
    <location>
        <begin position="356"/>
        <end position="506"/>
    </location>
</feature>
<keyword evidence="1" id="KW-0677">Repeat</keyword>
<dbReference type="SMART" id="SM00710">
    <property type="entry name" value="PbH1"/>
    <property type="match status" value="14"/>
</dbReference>
<dbReference type="InterPro" id="IPR012334">
    <property type="entry name" value="Pectin_lyas_fold"/>
</dbReference>
<dbReference type="SMART" id="SM00722">
    <property type="entry name" value="CASH"/>
    <property type="match status" value="1"/>
</dbReference>
<dbReference type="InterPro" id="IPR006626">
    <property type="entry name" value="PbH1"/>
</dbReference>
<dbReference type="AlphaFoldDB" id="A0A6N7IZW6"/>
<sequence length="648" mass="69784">MSQKTSLNFFGKITAVTLLSAAAVFSLNVKDAKAETSSQTINVSSSDIEDRGAYRAIQAALNQAEEEATSQTPYRVVVAPGNYELNSTLRVYSNTDLVLDGVTLQESKEPESGTNMIKVGDSYDQNSGYYYKNITVEGGTLDKNGSNATALKAVHVENFTLKNMTIENTYNSHLMETAGVNGLNINSCTFKNQTIDLSNNSDIENSYEAIQLDILIPEHLQGYLPEALQTKNVQITNCTFDSVPRGVGSHTTFLNVPFDNIQIKNNTFTNMGSCAIEGMNWINCTISGNTISNSPRGIALYSVRDFNTYLPSSASKEGGVASSYSDKYKKPSTKQNITISGNIISSSGKDKYAPYDPLGILLEGVNLKKSVTNPNHGDVVPRGNYFISGATITRNTITSDSHGIKLIDAKNSTISSNKITCTAKKGSNLHGILLIKESTSNNINNNTIKNAPSNGIYVNTKSSASSINSNTIKSAGKYGIDVEGASASTISSNKISNSKSNGIFIFNGSNVKKTIKSNTIKSVGKYGIGVDTKAKVTTIEKNNISSPKASGIYVRNKSVVKNIKSNTISSPKKYGIGLDHATVNLIQSNKITKPSQNGINVYVSTAKKIYSNKISKGKKFGIGIYSCKHKPKLKKNSIKSCKKGKIEK</sequence>
<organism evidence="3 4">
    <name type="scientific">Candidatus Weimeria bifida</name>
    <dbReference type="NCBI Taxonomy" id="2599074"/>
    <lineage>
        <taxon>Bacteria</taxon>
        <taxon>Bacillati</taxon>
        <taxon>Bacillota</taxon>
        <taxon>Clostridia</taxon>
        <taxon>Lachnospirales</taxon>
        <taxon>Lachnospiraceae</taxon>
        <taxon>Candidatus Weimeria</taxon>
    </lineage>
</organism>
<comment type="caution">
    <text evidence="3">The sequence shown here is derived from an EMBL/GenBank/DDBJ whole genome shotgun (WGS) entry which is preliminary data.</text>
</comment>
<keyword evidence="4" id="KW-1185">Reference proteome</keyword>
<evidence type="ECO:0000256" key="1">
    <source>
        <dbReference type="ARBA" id="ARBA00022737"/>
    </source>
</evidence>
<name>A0A6N7IZW6_9FIRM</name>
<evidence type="ECO:0000313" key="4">
    <source>
        <dbReference type="Proteomes" id="UP000460257"/>
    </source>
</evidence>
<dbReference type="InterPro" id="IPR011050">
    <property type="entry name" value="Pectin_lyase_fold/virulence"/>
</dbReference>
<evidence type="ECO:0000259" key="2">
    <source>
        <dbReference type="SMART" id="SM00722"/>
    </source>
</evidence>
<dbReference type="SUPFAM" id="SSF51126">
    <property type="entry name" value="Pectin lyase-like"/>
    <property type="match status" value="2"/>
</dbReference>
<dbReference type="InterPro" id="IPR039448">
    <property type="entry name" value="Beta_helix"/>
</dbReference>
<accession>A0A6N7IZW6</accession>
<dbReference type="PANTHER" id="PTHR22990:SF15">
    <property type="entry name" value="F-BOX ONLY PROTEIN 10"/>
    <property type="match status" value="1"/>
</dbReference>
<dbReference type="Proteomes" id="UP000460257">
    <property type="component" value="Unassembled WGS sequence"/>
</dbReference>
<protein>
    <recommendedName>
        <fullName evidence="2">Carbohydrate-binding/sugar hydrolysis domain-containing protein</fullName>
    </recommendedName>
</protein>
<dbReference type="Gene3D" id="2.160.20.10">
    <property type="entry name" value="Single-stranded right-handed beta-helix, Pectin lyase-like"/>
    <property type="match status" value="2"/>
</dbReference>
<dbReference type="EMBL" id="VOGC01000004">
    <property type="protein sequence ID" value="MQN01312.1"/>
    <property type="molecule type" value="Genomic_DNA"/>
</dbReference>
<proteinExistence type="predicted"/>
<dbReference type="InterPro" id="IPR006633">
    <property type="entry name" value="Carb-bd_sugar_hydrolysis-dom"/>
</dbReference>
<dbReference type="Pfam" id="PF13229">
    <property type="entry name" value="Beta_helix"/>
    <property type="match status" value="1"/>
</dbReference>
<evidence type="ECO:0000313" key="3">
    <source>
        <dbReference type="EMBL" id="MQN01312.1"/>
    </source>
</evidence>
<dbReference type="InterPro" id="IPR051550">
    <property type="entry name" value="SCF-Subunits/Alg-Epimerases"/>
</dbReference>
<gene>
    <name evidence="3" type="ORF">FRC54_05115</name>
</gene>
<reference evidence="3" key="1">
    <citation type="journal article" date="2020" name="Appl. Environ. Microbiol.">
        <title>Medium-Chain Fatty Acid Synthesis by 'Candidatus Weimeria bifida' gen. nov., sp. nov., and 'Candidatus Pseudoramibacter fermentans' sp. nov.</title>
        <authorList>
            <person name="Scarborough M.J."/>
            <person name="Myers K.S."/>
            <person name="Donohue T.J."/>
            <person name="Noguera D.R."/>
        </authorList>
    </citation>
    <scope>NUCLEOTIDE SEQUENCE</scope>
    <source>
        <strain evidence="3">LCO1.1</strain>
    </source>
</reference>